<dbReference type="InterPro" id="IPR042099">
    <property type="entry name" value="ANL_N_sf"/>
</dbReference>
<evidence type="ECO:0000256" key="4">
    <source>
        <dbReference type="ARBA" id="ARBA00022598"/>
    </source>
</evidence>
<evidence type="ECO:0000256" key="3">
    <source>
        <dbReference type="ARBA" id="ARBA00022553"/>
    </source>
</evidence>
<reference evidence="8 9" key="1">
    <citation type="submission" date="2020-12" db="EMBL/GenBank/DDBJ databases">
        <title>FDA dAtabase for Regulatory Grade micrObial Sequences (FDA-ARGOS): Supporting development and validation of Infectious Disease Dx tests.</title>
        <authorList>
            <person name="Sproer C."/>
            <person name="Gronow S."/>
            <person name="Severitt S."/>
            <person name="Schroder I."/>
            <person name="Tallon L."/>
            <person name="Sadzewicz L."/>
            <person name="Zhao X."/>
            <person name="Boylan J."/>
            <person name="Ott S."/>
            <person name="Bowen H."/>
            <person name="Vavikolanu K."/>
            <person name="Mehta A."/>
            <person name="Aluvathingal J."/>
            <person name="Nadendla S."/>
            <person name="Lowell S."/>
            <person name="Myers T."/>
            <person name="Yan Y."/>
            <person name="Sichtig H."/>
        </authorList>
    </citation>
    <scope>NUCLEOTIDE SEQUENCE [LARGE SCALE GENOMIC DNA]</scope>
    <source>
        <strain evidence="8 9">FDAARGOS_909</strain>
    </source>
</reference>
<dbReference type="EMBL" id="CP065668">
    <property type="protein sequence ID" value="QPS09026.1"/>
    <property type="molecule type" value="Genomic_DNA"/>
</dbReference>
<dbReference type="InterPro" id="IPR020845">
    <property type="entry name" value="AMP-binding_CS"/>
</dbReference>
<dbReference type="InterPro" id="IPR025110">
    <property type="entry name" value="AMP-bd_C"/>
</dbReference>
<dbReference type="Gene3D" id="3.30.300.30">
    <property type="match status" value="1"/>
</dbReference>
<dbReference type="GO" id="GO:0005886">
    <property type="term" value="C:plasma membrane"/>
    <property type="evidence" value="ECO:0007669"/>
    <property type="project" value="TreeGrafter"/>
</dbReference>
<dbReference type="InterPro" id="IPR040097">
    <property type="entry name" value="FAAL/FAAC"/>
</dbReference>
<dbReference type="PANTHER" id="PTHR22754">
    <property type="entry name" value="DISCO-INTERACTING PROTEIN 2 DIP2 -RELATED"/>
    <property type="match status" value="1"/>
</dbReference>
<evidence type="ECO:0000256" key="5">
    <source>
        <dbReference type="ARBA" id="ARBA00022832"/>
    </source>
</evidence>
<keyword evidence="3" id="KW-0597">Phosphoprotein</keyword>
<dbReference type="InterPro" id="IPR020806">
    <property type="entry name" value="PKS_PP-bd"/>
</dbReference>
<dbReference type="Pfam" id="PF00501">
    <property type="entry name" value="AMP-binding"/>
    <property type="match status" value="1"/>
</dbReference>
<dbReference type="InterPro" id="IPR009081">
    <property type="entry name" value="PP-bd_ACP"/>
</dbReference>
<keyword evidence="5" id="KW-0276">Fatty acid metabolism</keyword>
<evidence type="ECO:0000256" key="6">
    <source>
        <dbReference type="ARBA" id="ARBA00023098"/>
    </source>
</evidence>
<dbReference type="Pfam" id="PF00550">
    <property type="entry name" value="PP-binding"/>
    <property type="match status" value="1"/>
</dbReference>
<gene>
    <name evidence="8" type="ORF">I6G66_02950</name>
</gene>
<dbReference type="InterPro" id="IPR045851">
    <property type="entry name" value="AMP-bd_C_sf"/>
</dbReference>
<organism evidence="8 9">
    <name type="scientific">Delftia acidovorans</name>
    <name type="common">Pseudomonas acidovorans</name>
    <name type="synonym">Comamonas acidovorans</name>
    <dbReference type="NCBI Taxonomy" id="80866"/>
    <lineage>
        <taxon>Bacteria</taxon>
        <taxon>Pseudomonadati</taxon>
        <taxon>Pseudomonadota</taxon>
        <taxon>Betaproteobacteria</taxon>
        <taxon>Burkholderiales</taxon>
        <taxon>Comamonadaceae</taxon>
        <taxon>Delftia</taxon>
    </lineage>
</organism>
<evidence type="ECO:0000256" key="1">
    <source>
        <dbReference type="ARBA" id="ARBA00006432"/>
    </source>
</evidence>
<dbReference type="CDD" id="cd05931">
    <property type="entry name" value="FAAL"/>
    <property type="match status" value="1"/>
</dbReference>
<dbReference type="SMART" id="SM00823">
    <property type="entry name" value="PKS_PP"/>
    <property type="match status" value="1"/>
</dbReference>
<proteinExistence type="inferred from homology"/>
<dbReference type="FunFam" id="3.40.50.12780:FF:000013">
    <property type="entry name" value="Long-chain-fatty-acid--AMP ligase FadD32"/>
    <property type="match status" value="1"/>
</dbReference>
<dbReference type="GO" id="GO:0006633">
    <property type="term" value="P:fatty acid biosynthetic process"/>
    <property type="evidence" value="ECO:0007669"/>
    <property type="project" value="TreeGrafter"/>
</dbReference>
<feature type="domain" description="Carrier" evidence="7">
    <location>
        <begin position="621"/>
        <end position="695"/>
    </location>
</feature>
<dbReference type="PROSITE" id="PS50075">
    <property type="entry name" value="CARRIER"/>
    <property type="match status" value="1"/>
</dbReference>
<protein>
    <submittedName>
        <fullName evidence="8">AMP-binding protein</fullName>
    </submittedName>
</protein>
<dbReference type="PANTHER" id="PTHR22754:SF32">
    <property type="entry name" value="DISCO-INTERACTING PROTEIN 2"/>
    <property type="match status" value="1"/>
</dbReference>
<dbReference type="Gene3D" id="1.10.1200.10">
    <property type="entry name" value="ACP-like"/>
    <property type="match status" value="1"/>
</dbReference>
<comment type="similarity">
    <text evidence="1">Belongs to the ATP-dependent AMP-binding enzyme family.</text>
</comment>
<keyword evidence="4" id="KW-0436">Ligase</keyword>
<evidence type="ECO:0000313" key="9">
    <source>
        <dbReference type="Proteomes" id="UP000594778"/>
    </source>
</evidence>
<dbReference type="InterPro" id="IPR036736">
    <property type="entry name" value="ACP-like_sf"/>
</dbReference>
<evidence type="ECO:0000256" key="2">
    <source>
        <dbReference type="ARBA" id="ARBA00022450"/>
    </source>
</evidence>
<accession>A0A7T2VZC3</accession>
<dbReference type="GO" id="GO:0016874">
    <property type="term" value="F:ligase activity"/>
    <property type="evidence" value="ECO:0007669"/>
    <property type="project" value="UniProtKB-KW"/>
</dbReference>
<dbReference type="AlphaFoldDB" id="A0A7T2VZC3"/>
<keyword evidence="2" id="KW-0596">Phosphopantetheine</keyword>
<dbReference type="Proteomes" id="UP000594778">
    <property type="component" value="Chromosome"/>
</dbReference>
<sequence>MSDADKGLGEVLRARVSAAPGKTALRFLRQGEAQTEAASYEALYGRAASLAQALAARQARGSRVLLMYEAGIDFVVAFWACVQAGMVAVPVPLPKPNRSLRWYEHIVQDAQIACVLGEGALQARLAAALQASAPLRALAWLAEEQGGHPALAPVAAHGDDLVLLQYTSGSTGAPKGVRVSHRNLLANEAMIQSRWGNHAASVIVSWLPHFHDMGLIGKILQSLYVGAELVLMPPAAFIQRPARWLEAISRHRGSNSGAPNFAYEACLRDIDERQLAGLDLSSWQVAWSGAEPVRARTLQAFARRFAACGLRAEALSGSYGLAEATLMVTSAHPGPTPLLRVDAAALQRGRLQVLERAQPGQPGLDCADGDAWLAGCGPWMPDHRLRIVDPATGAPRADGEVGEVWFAGASVSDGYWGQAQASQQACHARLADAAGDATPYLRTGDLGFIDPGNEGAGQLYIVGRIKDMLVIRGVNHAPQDIEHSVARCDEAFMPDGCAAFSVVADGQEQLVVVQELRRSHMRQVDGAALLRRVREAVAARHALQLFALCLIAQAHLPKTTSGKVQRQLCRTLFLEDRLDCAYAWRRGAVDAQQALCADAGQQSRRYGAVGLPGAAAVHDEAATLEWLQQWLQSHCDVEAGGVDAELSFSAFGMDSALTVRMVDALARWRGIELEAEVAWNYPSPALLASHLAALPHPAARAPHEKVPA</sequence>
<dbReference type="GO" id="GO:0031177">
    <property type="term" value="F:phosphopantetheine binding"/>
    <property type="evidence" value="ECO:0007669"/>
    <property type="project" value="InterPro"/>
</dbReference>
<dbReference type="PROSITE" id="PS00455">
    <property type="entry name" value="AMP_BINDING"/>
    <property type="match status" value="1"/>
</dbReference>
<dbReference type="SUPFAM" id="SSF47336">
    <property type="entry name" value="ACP-like"/>
    <property type="match status" value="1"/>
</dbReference>
<dbReference type="SUPFAM" id="SSF56801">
    <property type="entry name" value="Acetyl-CoA synthetase-like"/>
    <property type="match status" value="1"/>
</dbReference>
<dbReference type="GO" id="GO:0070566">
    <property type="term" value="F:adenylyltransferase activity"/>
    <property type="evidence" value="ECO:0007669"/>
    <property type="project" value="TreeGrafter"/>
</dbReference>
<name>A0A7T2VZC3_DELAC</name>
<dbReference type="InterPro" id="IPR000873">
    <property type="entry name" value="AMP-dep_synth/lig_dom"/>
</dbReference>
<evidence type="ECO:0000259" key="7">
    <source>
        <dbReference type="PROSITE" id="PS50075"/>
    </source>
</evidence>
<dbReference type="Gene3D" id="3.40.50.12780">
    <property type="entry name" value="N-terminal domain of ligase-like"/>
    <property type="match status" value="1"/>
</dbReference>
<keyword evidence="6" id="KW-0443">Lipid metabolism</keyword>
<dbReference type="GO" id="GO:0071766">
    <property type="term" value="P:Actinobacterium-type cell wall biogenesis"/>
    <property type="evidence" value="ECO:0007669"/>
    <property type="project" value="UniProtKB-ARBA"/>
</dbReference>
<evidence type="ECO:0000313" key="8">
    <source>
        <dbReference type="EMBL" id="QPS09026.1"/>
    </source>
</evidence>
<dbReference type="Pfam" id="PF23024">
    <property type="entry name" value="AMP-dom_DIP2-like"/>
    <property type="match status" value="1"/>
</dbReference>
<dbReference type="RefSeq" id="WP_197956104.1">
    <property type="nucleotide sequence ID" value="NZ_CP065668.1"/>
</dbReference>